<feature type="compositionally biased region" description="Acidic residues" evidence="1">
    <location>
        <begin position="134"/>
        <end position="144"/>
    </location>
</feature>
<feature type="region of interest" description="Disordered" evidence="1">
    <location>
        <begin position="107"/>
        <end position="153"/>
    </location>
</feature>
<proteinExistence type="predicted"/>
<feature type="region of interest" description="Disordered" evidence="1">
    <location>
        <begin position="72"/>
        <end position="95"/>
    </location>
</feature>
<dbReference type="EMBL" id="JAINUF010000025">
    <property type="protein sequence ID" value="KAJ8332523.1"/>
    <property type="molecule type" value="Genomic_DNA"/>
</dbReference>
<protein>
    <submittedName>
        <fullName evidence="2">Uncharacterized protein</fullName>
    </submittedName>
</protein>
<keyword evidence="3" id="KW-1185">Reference proteome</keyword>
<evidence type="ECO:0000313" key="3">
    <source>
        <dbReference type="Proteomes" id="UP001152622"/>
    </source>
</evidence>
<feature type="non-terminal residue" evidence="2">
    <location>
        <position position="1"/>
    </location>
</feature>
<dbReference type="AlphaFoldDB" id="A0A9Q1E5A1"/>
<evidence type="ECO:0000313" key="2">
    <source>
        <dbReference type="EMBL" id="KAJ8332523.1"/>
    </source>
</evidence>
<reference evidence="2" key="1">
    <citation type="journal article" date="2023" name="Science">
        <title>Genome structures resolve the early diversification of teleost fishes.</title>
        <authorList>
            <person name="Parey E."/>
            <person name="Louis A."/>
            <person name="Montfort J."/>
            <person name="Bouchez O."/>
            <person name="Roques C."/>
            <person name="Iampietro C."/>
            <person name="Lluch J."/>
            <person name="Castinel A."/>
            <person name="Donnadieu C."/>
            <person name="Desvignes T."/>
            <person name="Floi Bucao C."/>
            <person name="Jouanno E."/>
            <person name="Wen M."/>
            <person name="Mejri S."/>
            <person name="Dirks R."/>
            <person name="Jansen H."/>
            <person name="Henkel C."/>
            <person name="Chen W.J."/>
            <person name="Zahm M."/>
            <person name="Cabau C."/>
            <person name="Klopp C."/>
            <person name="Thompson A.W."/>
            <person name="Robinson-Rechavi M."/>
            <person name="Braasch I."/>
            <person name="Lecointre G."/>
            <person name="Bobe J."/>
            <person name="Postlethwait J.H."/>
            <person name="Berthelot C."/>
            <person name="Roest Crollius H."/>
            <person name="Guiguen Y."/>
        </authorList>
    </citation>
    <scope>NUCLEOTIDE SEQUENCE</scope>
    <source>
        <strain evidence="2">WJC10195</strain>
    </source>
</reference>
<organism evidence="2 3">
    <name type="scientific">Synaphobranchus kaupii</name>
    <name type="common">Kaup's arrowtooth eel</name>
    <dbReference type="NCBI Taxonomy" id="118154"/>
    <lineage>
        <taxon>Eukaryota</taxon>
        <taxon>Metazoa</taxon>
        <taxon>Chordata</taxon>
        <taxon>Craniata</taxon>
        <taxon>Vertebrata</taxon>
        <taxon>Euteleostomi</taxon>
        <taxon>Actinopterygii</taxon>
        <taxon>Neopterygii</taxon>
        <taxon>Teleostei</taxon>
        <taxon>Anguilliformes</taxon>
        <taxon>Synaphobranchidae</taxon>
        <taxon>Synaphobranchus</taxon>
    </lineage>
</organism>
<dbReference type="Proteomes" id="UP001152622">
    <property type="component" value="Unassembled WGS sequence"/>
</dbReference>
<gene>
    <name evidence="2" type="ORF">SKAU_G00423120</name>
</gene>
<comment type="caution">
    <text evidence="2">The sequence shown here is derived from an EMBL/GenBank/DDBJ whole genome shotgun (WGS) entry which is preliminary data.</text>
</comment>
<name>A0A9Q1E5A1_SYNKA</name>
<accession>A0A9Q1E5A1</accession>
<sequence>LDLPPGCTHLTIGYSSGPSPQDIRLAEPADQEAVLVEPAPRPLPLLAVGAEPRCDGVFSPIRSPVPEEVVLREGGEGGGAENDLHLGQEGADPDTCSTVVQACPSLEVTRGDDPSVTCRDQRGAMAEEGVVEPREDEEQEEGSEVMERKGLVS</sequence>
<evidence type="ECO:0000256" key="1">
    <source>
        <dbReference type="SAM" id="MobiDB-lite"/>
    </source>
</evidence>